<proteinExistence type="predicted"/>
<keyword evidence="3" id="KW-1185">Reference proteome</keyword>
<reference evidence="1" key="2">
    <citation type="submission" date="2010-07" db="EMBL/GenBank/DDBJ databases">
        <authorList>
            <consortium name="The Broad Institute Genome Sequencing Platform"/>
            <consortium name="Broad Institute Genome Sequencing Center for Infectious Disease"/>
            <person name="Ma L.-J."/>
            <person name="Dead R."/>
            <person name="Young S."/>
            <person name="Zeng Q."/>
            <person name="Koehrsen M."/>
            <person name="Alvarado L."/>
            <person name="Berlin A."/>
            <person name="Chapman S.B."/>
            <person name="Chen Z."/>
            <person name="Freedman E."/>
            <person name="Gellesch M."/>
            <person name="Goldberg J."/>
            <person name="Griggs A."/>
            <person name="Gujja S."/>
            <person name="Heilman E.R."/>
            <person name="Heiman D."/>
            <person name="Hepburn T."/>
            <person name="Howarth C."/>
            <person name="Jen D."/>
            <person name="Larson L."/>
            <person name="Mehta T."/>
            <person name="Neiman D."/>
            <person name="Pearson M."/>
            <person name="Roberts A."/>
            <person name="Saif S."/>
            <person name="Shea T."/>
            <person name="Shenoy N."/>
            <person name="Sisk P."/>
            <person name="Stolte C."/>
            <person name="Sykes S."/>
            <person name="Walk T."/>
            <person name="White J."/>
            <person name="Yandava C."/>
            <person name="Haas B."/>
            <person name="Nusbaum C."/>
            <person name="Birren B."/>
        </authorList>
    </citation>
    <scope>NUCLEOTIDE SEQUENCE</scope>
    <source>
        <strain evidence="1">R3-111a-1</strain>
    </source>
</reference>
<dbReference type="AlphaFoldDB" id="J3P753"/>
<dbReference type="RefSeq" id="XP_009225458.1">
    <property type="nucleotide sequence ID" value="XM_009227194.1"/>
</dbReference>
<reference evidence="3" key="1">
    <citation type="submission" date="2010-07" db="EMBL/GenBank/DDBJ databases">
        <title>The genome sequence of Gaeumannomyces graminis var. tritici strain R3-111a-1.</title>
        <authorList>
            <consortium name="The Broad Institute Genome Sequencing Platform"/>
            <person name="Ma L.-J."/>
            <person name="Dead R."/>
            <person name="Young S."/>
            <person name="Zeng Q."/>
            <person name="Koehrsen M."/>
            <person name="Alvarado L."/>
            <person name="Berlin A."/>
            <person name="Chapman S.B."/>
            <person name="Chen Z."/>
            <person name="Freedman E."/>
            <person name="Gellesch M."/>
            <person name="Goldberg J."/>
            <person name="Griggs A."/>
            <person name="Gujja S."/>
            <person name="Heilman E.R."/>
            <person name="Heiman D."/>
            <person name="Hepburn T."/>
            <person name="Howarth C."/>
            <person name="Jen D."/>
            <person name="Larson L."/>
            <person name="Mehta T."/>
            <person name="Neiman D."/>
            <person name="Pearson M."/>
            <person name="Roberts A."/>
            <person name="Saif S."/>
            <person name="Shea T."/>
            <person name="Shenoy N."/>
            <person name="Sisk P."/>
            <person name="Stolte C."/>
            <person name="Sykes S."/>
            <person name="Walk T."/>
            <person name="White J."/>
            <person name="Yandava C."/>
            <person name="Haas B."/>
            <person name="Nusbaum C."/>
            <person name="Birren B."/>
        </authorList>
    </citation>
    <scope>NUCLEOTIDE SEQUENCE [LARGE SCALE GENOMIC DNA]</scope>
    <source>
        <strain evidence="3">R3-111a-1</strain>
    </source>
</reference>
<evidence type="ECO:0000313" key="3">
    <source>
        <dbReference type="Proteomes" id="UP000006039"/>
    </source>
</evidence>
<name>J3P753_GAET3</name>
<dbReference type="Proteomes" id="UP000006039">
    <property type="component" value="Unassembled WGS sequence"/>
</dbReference>
<dbReference type="HOGENOM" id="CLU_1855397_0_0_1"/>
<protein>
    <submittedName>
        <fullName evidence="1 2">Uncharacterized protein</fullName>
    </submittedName>
</protein>
<dbReference type="GeneID" id="20349808"/>
<gene>
    <name evidence="2" type="primary">20349808</name>
    <name evidence="1" type="ORF">GGTG_09350</name>
</gene>
<reference evidence="2" key="5">
    <citation type="submission" date="2018-04" db="UniProtKB">
        <authorList>
            <consortium name="EnsemblFungi"/>
        </authorList>
    </citation>
    <scope>IDENTIFICATION</scope>
    <source>
        <strain evidence="2">R3-111a-1</strain>
    </source>
</reference>
<evidence type="ECO:0000313" key="1">
    <source>
        <dbReference type="EMBL" id="EJT72484.1"/>
    </source>
</evidence>
<accession>J3P753</accession>
<evidence type="ECO:0000313" key="2">
    <source>
        <dbReference type="EnsemblFungi" id="EJT72484"/>
    </source>
</evidence>
<reference evidence="1" key="3">
    <citation type="submission" date="2010-09" db="EMBL/GenBank/DDBJ databases">
        <title>Annotation of Gaeumannomyces graminis var. tritici R3-111a-1.</title>
        <authorList>
            <consortium name="The Broad Institute Genome Sequencing Platform"/>
            <person name="Ma L.-J."/>
            <person name="Dead R."/>
            <person name="Young S.K."/>
            <person name="Zeng Q."/>
            <person name="Gargeya S."/>
            <person name="Fitzgerald M."/>
            <person name="Haas B."/>
            <person name="Abouelleil A."/>
            <person name="Alvarado L."/>
            <person name="Arachchi H.M."/>
            <person name="Berlin A."/>
            <person name="Brown A."/>
            <person name="Chapman S.B."/>
            <person name="Chen Z."/>
            <person name="Dunbar C."/>
            <person name="Freedman E."/>
            <person name="Gearin G."/>
            <person name="Gellesch M."/>
            <person name="Goldberg J."/>
            <person name="Griggs A."/>
            <person name="Gujja S."/>
            <person name="Heiman D."/>
            <person name="Howarth C."/>
            <person name="Larson L."/>
            <person name="Lui A."/>
            <person name="MacDonald P.J.P."/>
            <person name="Mehta T."/>
            <person name="Montmayeur A."/>
            <person name="Murphy C."/>
            <person name="Neiman D."/>
            <person name="Pearson M."/>
            <person name="Priest M."/>
            <person name="Roberts A."/>
            <person name="Saif S."/>
            <person name="Shea T."/>
            <person name="Shenoy N."/>
            <person name="Sisk P."/>
            <person name="Stolte C."/>
            <person name="Sykes S."/>
            <person name="Yandava C."/>
            <person name="Wortman J."/>
            <person name="Nusbaum C."/>
            <person name="Birren B."/>
        </authorList>
    </citation>
    <scope>NUCLEOTIDE SEQUENCE</scope>
    <source>
        <strain evidence="1">R3-111a-1</strain>
    </source>
</reference>
<sequence>MVRLNQAGVVQWRFGLCQPELPSLAQLSLSSAFHEIIGLDFQTRSASQSGRTTVIVQYPIQTGNFIAPEFQRFTSHSNITLPYADPGVVEDATEGEADSNYPEESHFEDALYAWQAAQREAENSPVDKASFFQGAPWY</sequence>
<organism evidence="1">
    <name type="scientific">Gaeumannomyces tritici (strain R3-111a-1)</name>
    <name type="common">Wheat and barley take-all root rot fungus</name>
    <name type="synonym">Gaeumannomyces graminis var. tritici</name>
    <dbReference type="NCBI Taxonomy" id="644352"/>
    <lineage>
        <taxon>Eukaryota</taxon>
        <taxon>Fungi</taxon>
        <taxon>Dikarya</taxon>
        <taxon>Ascomycota</taxon>
        <taxon>Pezizomycotina</taxon>
        <taxon>Sordariomycetes</taxon>
        <taxon>Sordariomycetidae</taxon>
        <taxon>Magnaporthales</taxon>
        <taxon>Magnaporthaceae</taxon>
        <taxon>Gaeumannomyces</taxon>
    </lineage>
</organism>
<reference evidence="2" key="4">
    <citation type="journal article" date="2015" name="G3 (Bethesda)">
        <title>Genome sequences of three phytopathogenic species of the Magnaporthaceae family of fungi.</title>
        <authorList>
            <person name="Okagaki L.H."/>
            <person name="Nunes C.C."/>
            <person name="Sailsbery J."/>
            <person name="Clay B."/>
            <person name="Brown D."/>
            <person name="John T."/>
            <person name="Oh Y."/>
            <person name="Young N."/>
            <person name="Fitzgerald M."/>
            <person name="Haas B.J."/>
            <person name="Zeng Q."/>
            <person name="Young S."/>
            <person name="Adiconis X."/>
            <person name="Fan L."/>
            <person name="Levin J.Z."/>
            <person name="Mitchell T.K."/>
            <person name="Okubara P.A."/>
            <person name="Farman M.L."/>
            <person name="Kohn L.M."/>
            <person name="Birren B."/>
            <person name="Ma L.-J."/>
            <person name="Dean R.A."/>
        </authorList>
    </citation>
    <scope>NUCLEOTIDE SEQUENCE</scope>
    <source>
        <strain evidence="2">R3-111a-1</strain>
    </source>
</reference>
<dbReference type="EMBL" id="GL385399">
    <property type="protein sequence ID" value="EJT72484.1"/>
    <property type="molecule type" value="Genomic_DNA"/>
</dbReference>
<dbReference type="VEuPathDB" id="FungiDB:GGTG_09350"/>
<dbReference type="EnsemblFungi" id="EJT72484">
    <property type="protein sequence ID" value="EJT72484"/>
    <property type="gene ID" value="GGTG_09350"/>
</dbReference>